<dbReference type="InterPro" id="IPR016181">
    <property type="entry name" value="Acyl_CoA_acyltransferase"/>
</dbReference>
<dbReference type="RefSeq" id="WP_092265365.1">
    <property type="nucleotide sequence ID" value="NZ_FNZA01000018.1"/>
</dbReference>
<reference evidence="3" key="1">
    <citation type="submission" date="2016-10" db="EMBL/GenBank/DDBJ databases">
        <authorList>
            <person name="Varghese N."/>
            <person name="Submissions S."/>
        </authorList>
    </citation>
    <scope>NUCLEOTIDE SEQUENCE [LARGE SCALE GENOMIC DNA]</scope>
    <source>
        <strain evidence="3">CGMCC 1.10218</strain>
    </source>
</reference>
<dbReference type="STRING" id="856736.SAMN04488058_11826"/>
<dbReference type="PROSITE" id="PS51186">
    <property type="entry name" value="GNAT"/>
    <property type="match status" value="1"/>
</dbReference>
<dbReference type="AlphaFoldDB" id="A0A1H7BIA7"/>
<keyword evidence="2" id="KW-0808">Transferase</keyword>
<evidence type="ECO:0000313" key="2">
    <source>
        <dbReference type="EMBL" id="SEJ77319.1"/>
    </source>
</evidence>
<dbReference type="EMBL" id="FNZA01000018">
    <property type="protein sequence ID" value="SEJ77319.1"/>
    <property type="molecule type" value="Genomic_DNA"/>
</dbReference>
<dbReference type="PANTHER" id="PTHR43610">
    <property type="entry name" value="BLL6696 PROTEIN"/>
    <property type="match status" value="1"/>
</dbReference>
<dbReference type="PANTHER" id="PTHR43610:SF1">
    <property type="entry name" value="N-ACETYLTRANSFERASE DOMAIN-CONTAINING PROTEIN"/>
    <property type="match status" value="1"/>
</dbReference>
<gene>
    <name evidence="2" type="ORF">SAMN04488058_11826</name>
</gene>
<protein>
    <submittedName>
        <fullName evidence="2">Protein N-acetyltransferase, RimJ/RimL family</fullName>
    </submittedName>
</protein>
<dbReference type="InterPro" id="IPR000182">
    <property type="entry name" value="GNAT_dom"/>
</dbReference>
<dbReference type="SUPFAM" id="SSF55729">
    <property type="entry name" value="Acyl-CoA N-acyltransferases (Nat)"/>
    <property type="match status" value="1"/>
</dbReference>
<dbReference type="Proteomes" id="UP000199223">
    <property type="component" value="Unassembled WGS sequence"/>
</dbReference>
<accession>A0A1H7BIA7</accession>
<organism evidence="2 3">
    <name type="scientific">Deinococcus reticulitermitis</name>
    <dbReference type="NCBI Taxonomy" id="856736"/>
    <lineage>
        <taxon>Bacteria</taxon>
        <taxon>Thermotogati</taxon>
        <taxon>Deinococcota</taxon>
        <taxon>Deinococci</taxon>
        <taxon>Deinococcales</taxon>
        <taxon>Deinococcaceae</taxon>
        <taxon>Deinococcus</taxon>
    </lineage>
</organism>
<name>A0A1H7BIA7_9DEIO</name>
<sequence>MTPPASAEDWLRQPTLRGRFVMLEPLGPEHAADLCAGADDATVRFLARGGPSRHTVEDWAAYLEHLNALPGRVNWAVRWEGRTVGRISYSEVKPADRWVEIGTMLLPAAQGTAANPEAKLLLMTRTFETLGAGRVQFKADARNARSLRALEKLGAVREGVLRQYQLRPDGQGRDSVVFSVLRGEWPEVRAGLERRLARAD</sequence>
<dbReference type="Gene3D" id="3.40.630.30">
    <property type="match status" value="1"/>
</dbReference>
<evidence type="ECO:0000313" key="3">
    <source>
        <dbReference type="Proteomes" id="UP000199223"/>
    </source>
</evidence>
<proteinExistence type="predicted"/>
<dbReference type="OrthoDB" id="9795199at2"/>
<dbReference type="GO" id="GO:0016747">
    <property type="term" value="F:acyltransferase activity, transferring groups other than amino-acyl groups"/>
    <property type="evidence" value="ECO:0007669"/>
    <property type="project" value="InterPro"/>
</dbReference>
<evidence type="ECO:0000259" key="1">
    <source>
        <dbReference type="PROSITE" id="PS51186"/>
    </source>
</evidence>
<keyword evidence="3" id="KW-1185">Reference proteome</keyword>
<dbReference type="Pfam" id="PF13302">
    <property type="entry name" value="Acetyltransf_3"/>
    <property type="match status" value="1"/>
</dbReference>
<feature type="domain" description="N-acetyltransferase" evidence="1">
    <location>
        <begin position="21"/>
        <end position="183"/>
    </location>
</feature>